<reference evidence="1 2" key="1">
    <citation type="submission" date="2021-06" db="EMBL/GenBank/DDBJ databases">
        <authorList>
            <person name="Palmer J.M."/>
        </authorList>
    </citation>
    <scope>NUCLEOTIDE SEQUENCE [LARGE SCALE GENOMIC DNA]</scope>
    <source>
        <strain evidence="1 2">AS_MEX2019</strain>
        <tissue evidence="1">Muscle</tissue>
    </source>
</reference>
<gene>
    <name evidence="1" type="ORF">AMECASPLE_000945</name>
</gene>
<protein>
    <submittedName>
        <fullName evidence="1">Uncharacterized protein</fullName>
    </submittedName>
</protein>
<evidence type="ECO:0000313" key="2">
    <source>
        <dbReference type="Proteomes" id="UP001469553"/>
    </source>
</evidence>
<comment type="caution">
    <text evidence="1">The sequence shown here is derived from an EMBL/GenBank/DDBJ whole genome shotgun (WGS) entry which is preliminary data.</text>
</comment>
<proteinExistence type="predicted"/>
<accession>A0ABV0ZHK7</accession>
<keyword evidence="2" id="KW-1185">Reference proteome</keyword>
<dbReference type="EMBL" id="JAHRIP010065861">
    <property type="protein sequence ID" value="MEQ2305723.1"/>
    <property type="molecule type" value="Genomic_DNA"/>
</dbReference>
<organism evidence="1 2">
    <name type="scientific">Ameca splendens</name>
    <dbReference type="NCBI Taxonomy" id="208324"/>
    <lineage>
        <taxon>Eukaryota</taxon>
        <taxon>Metazoa</taxon>
        <taxon>Chordata</taxon>
        <taxon>Craniata</taxon>
        <taxon>Vertebrata</taxon>
        <taxon>Euteleostomi</taxon>
        <taxon>Actinopterygii</taxon>
        <taxon>Neopterygii</taxon>
        <taxon>Teleostei</taxon>
        <taxon>Neoteleostei</taxon>
        <taxon>Acanthomorphata</taxon>
        <taxon>Ovalentaria</taxon>
        <taxon>Atherinomorphae</taxon>
        <taxon>Cyprinodontiformes</taxon>
        <taxon>Goodeidae</taxon>
        <taxon>Ameca</taxon>
    </lineage>
</organism>
<sequence>MEVAPGGDEEGSSCVVRQTEEVFKLNRRDSWRKATQRNPEVHTEPYRKSCYNNLTVVCCRPAFICNAS</sequence>
<dbReference type="Proteomes" id="UP001469553">
    <property type="component" value="Unassembled WGS sequence"/>
</dbReference>
<evidence type="ECO:0000313" key="1">
    <source>
        <dbReference type="EMBL" id="MEQ2305723.1"/>
    </source>
</evidence>
<name>A0ABV0ZHK7_9TELE</name>